<feature type="domain" description="Alpha-L-rhamnosidase C-terminal" evidence="8">
    <location>
        <begin position="982"/>
        <end position="1056"/>
    </location>
</feature>
<dbReference type="PANTHER" id="PTHR33307">
    <property type="entry name" value="ALPHA-RHAMNOSIDASE (EUROFUNG)"/>
    <property type="match status" value="1"/>
</dbReference>
<dbReference type="InterPro" id="IPR008902">
    <property type="entry name" value="Rhamnosid_concanavalin"/>
</dbReference>
<feature type="chain" id="PRO_5031250949" description="alpha-L-rhamnosidase" evidence="4">
    <location>
        <begin position="38"/>
        <end position="1340"/>
    </location>
</feature>
<dbReference type="SUPFAM" id="SSF49265">
    <property type="entry name" value="Fibronectin type III"/>
    <property type="match status" value="1"/>
</dbReference>
<evidence type="ECO:0000256" key="2">
    <source>
        <dbReference type="ARBA" id="ARBA00012652"/>
    </source>
</evidence>
<keyword evidence="10" id="KW-1185">Reference proteome</keyword>
<gene>
    <name evidence="9" type="ORF">HPO96_29810</name>
</gene>
<dbReference type="Gene3D" id="2.60.420.10">
    <property type="entry name" value="Maltose phosphorylase, domain 3"/>
    <property type="match status" value="1"/>
</dbReference>
<evidence type="ECO:0000259" key="8">
    <source>
        <dbReference type="Pfam" id="PF17390"/>
    </source>
</evidence>
<feature type="domain" description="Bacterial alpha-L-rhamnosidase N-terminal" evidence="6">
    <location>
        <begin position="352"/>
        <end position="521"/>
    </location>
</feature>
<dbReference type="GO" id="GO:0030596">
    <property type="term" value="F:alpha-L-rhamnosidase activity"/>
    <property type="evidence" value="ECO:0007669"/>
    <property type="project" value="UniProtKB-EC"/>
</dbReference>
<evidence type="ECO:0000256" key="3">
    <source>
        <dbReference type="ARBA" id="ARBA00022801"/>
    </source>
</evidence>
<dbReference type="EMBL" id="JABJRC010000008">
    <property type="protein sequence ID" value="NOL44451.1"/>
    <property type="molecule type" value="Genomic_DNA"/>
</dbReference>
<dbReference type="Pfam" id="PF17389">
    <property type="entry name" value="Bac_rhamnosid6H"/>
    <property type="match status" value="1"/>
</dbReference>
<dbReference type="EC" id="3.2.1.40" evidence="2"/>
<dbReference type="Gene3D" id="2.60.120.560">
    <property type="entry name" value="Exo-inulinase, domain 1"/>
    <property type="match status" value="1"/>
</dbReference>
<evidence type="ECO:0000313" key="10">
    <source>
        <dbReference type="Proteomes" id="UP000534306"/>
    </source>
</evidence>
<dbReference type="InterPro" id="IPR035398">
    <property type="entry name" value="Bac_rhamnosid_C"/>
</dbReference>
<keyword evidence="3 9" id="KW-0378">Hydrolase</keyword>
<dbReference type="Pfam" id="PF08531">
    <property type="entry name" value="Bac_rhamnosid_N"/>
    <property type="match status" value="1"/>
</dbReference>
<organism evidence="9 10">
    <name type="scientific">Kribbella sandramycini</name>
    <dbReference type="NCBI Taxonomy" id="60450"/>
    <lineage>
        <taxon>Bacteria</taxon>
        <taxon>Bacillati</taxon>
        <taxon>Actinomycetota</taxon>
        <taxon>Actinomycetes</taxon>
        <taxon>Propionibacteriales</taxon>
        <taxon>Kribbellaceae</taxon>
        <taxon>Kribbella</taxon>
    </lineage>
</organism>
<dbReference type="InterPro" id="IPR016007">
    <property type="entry name" value="Alpha_rhamnosid"/>
</dbReference>
<keyword evidence="4" id="KW-0732">Signal</keyword>
<dbReference type="Gene3D" id="2.60.40.10">
    <property type="entry name" value="Immunoglobulins"/>
    <property type="match status" value="1"/>
</dbReference>
<accession>A0A7Y4P254</accession>
<evidence type="ECO:0000256" key="4">
    <source>
        <dbReference type="SAM" id="SignalP"/>
    </source>
</evidence>
<dbReference type="Pfam" id="PF25788">
    <property type="entry name" value="Ig_Rha78A_N"/>
    <property type="match status" value="1"/>
</dbReference>
<dbReference type="SUPFAM" id="SSF48208">
    <property type="entry name" value="Six-hairpin glycosidases"/>
    <property type="match status" value="1"/>
</dbReference>
<evidence type="ECO:0000256" key="1">
    <source>
        <dbReference type="ARBA" id="ARBA00001445"/>
    </source>
</evidence>
<dbReference type="Pfam" id="PF17390">
    <property type="entry name" value="Bac_rhamnosid_C"/>
    <property type="match status" value="1"/>
</dbReference>
<evidence type="ECO:0000259" key="5">
    <source>
        <dbReference type="Pfam" id="PF05592"/>
    </source>
</evidence>
<reference evidence="9 10" key="1">
    <citation type="submission" date="2020-05" db="EMBL/GenBank/DDBJ databases">
        <title>Genome sequence of Kribbella sandramycini ATCC 39419.</title>
        <authorList>
            <person name="Maclea K.S."/>
            <person name="Fair J.L."/>
        </authorList>
    </citation>
    <scope>NUCLEOTIDE SEQUENCE [LARGE SCALE GENOMIC DNA]</scope>
    <source>
        <strain evidence="9 10">ATCC 39419</strain>
    </source>
</reference>
<feature type="domain" description="Alpha-L-rhamnosidase concanavalin-like" evidence="5">
    <location>
        <begin position="532"/>
        <end position="628"/>
    </location>
</feature>
<dbReference type="GO" id="GO:0005975">
    <property type="term" value="P:carbohydrate metabolic process"/>
    <property type="evidence" value="ECO:0007669"/>
    <property type="project" value="InterPro"/>
</dbReference>
<feature type="signal peptide" evidence="4">
    <location>
        <begin position="1"/>
        <end position="37"/>
    </location>
</feature>
<dbReference type="InterPro" id="IPR013783">
    <property type="entry name" value="Ig-like_fold"/>
</dbReference>
<dbReference type="Pfam" id="PF05592">
    <property type="entry name" value="Bac_rhamnosid"/>
    <property type="match status" value="1"/>
</dbReference>
<evidence type="ECO:0000313" key="9">
    <source>
        <dbReference type="EMBL" id="NOL44451.1"/>
    </source>
</evidence>
<dbReference type="InterPro" id="IPR036116">
    <property type="entry name" value="FN3_sf"/>
</dbReference>
<dbReference type="Gene3D" id="2.60.120.260">
    <property type="entry name" value="Galactose-binding domain-like"/>
    <property type="match status" value="2"/>
</dbReference>
<dbReference type="InterPro" id="IPR008928">
    <property type="entry name" value="6-hairpin_glycosidase_sf"/>
</dbReference>
<feature type="domain" description="Alpha-L-rhamnosidase six-hairpin glycosidase" evidence="7">
    <location>
        <begin position="634"/>
        <end position="979"/>
    </location>
</feature>
<dbReference type="Gene3D" id="1.50.10.10">
    <property type="match status" value="1"/>
</dbReference>
<dbReference type="InterPro" id="IPR035396">
    <property type="entry name" value="Bac_rhamnosid6H"/>
</dbReference>
<dbReference type="Proteomes" id="UP000534306">
    <property type="component" value="Unassembled WGS sequence"/>
</dbReference>
<dbReference type="PANTHER" id="PTHR33307:SF6">
    <property type="entry name" value="ALPHA-RHAMNOSIDASE (EUROFUNG)-RELATED"/>
    <property type="match status" value="1"/>
</dbReference>
<evidence type="ECO:0000259" key="7">
    <source>
        <dbReference type="Pfam" id="PF17389"/>
    </source>
</evidence>
<comment type="catalytic activity">
    <reaction evidence="1">
        <text>Hydrolysis of terminal non-reducing alpha-L-rhamnose residues in alpha-L-rhamnosides.</text>
        <dbReference type="EC" id="3.2.1.40"/>
    </reaction>
</comment>
<protein>
    <recommendedName>
        <fullName evidence="2">alpha-L-rhamnosidase</fullName>
        <ecNumber evidence="2">3.2.1.40</ecNumber>
    </recommendedName>
</protein>
<comment type="caution">
    <text evidence="9">The sequence shown here is derived from an EMBL/GenBank/DDBJ whole genome shotgun (WGS) entry which is preliminary data.</text>
</comment>
<dbReference type="InterPro" id="IPR013737">
    <property type="entry name" value="Bac_rhamnosid_N"/>
</dbReference>
<evidence type="ECO:0000259" key="6">
    <source>
        <dbReference type="Pfam" id="PF08531"/>
    </source>
</evidence>
<name>A0A7Y4P254_9ACTN</name>
<proteinExistence type="predicted"/>
<dbReference type="InterPro" id="IPR012341">
    <property type="entry name" value="6hp_glycosidase-like_sf"/>
</dbReference>
<sequence length="1340" mass="144742">MRAHTTPRRFPVRTRSWLCLVALLTSLLVAVPMTAAAAVAPAVSGLRTNGLTDPLAVSREKPRLSWRLDAARRGLLQSRYEIHVASTPAKLTSPDVWDSGTVTSDRSVDVTYGGPELTPYTAYFWSVRVWDELGTASEWSPTATFETGALQPSDWHGDWIGANEATGADWTDYTIDTDVSVTDGGLGVFFRGGNGGAYMWQLSRAQGRLRPHVRFADGKYRVVAEIGLPGIDLGQRHNLKISVAGDLITTHIDGRQVDQRRLGDHNGAGTVGFRVADRERGVVHRLKVVNTAGKVLIDTDFRPGDATFPTGQVRAEGGLDVTFSEAFPNTENVVWYPTNRLPLFRKEVQLNKTVARARLHASAQGVYELRLNGAKVGDHYLAPGWTDYRLRIQSQTYDVTSLLRSGANVIGAEVAKGWFAGRLAHVSGNRYGANTAVSAQLRVTYTDGSTEVFGTDSSWRTAQGATRAADLIDGEAYDARQARAGWDQPGYDASGWGPVVLRPSVTSRLVPQTDQPVRVTQERTATSVPSSTPGTYVYDLGQNMVGVSRITLTGTPGTSVRIRYAEVLRHGKFYTDNLRTARSTDHYTFATSGPETFQARFTFHGFRYIEISGLPSAPPASAVKGIVLGTDAPSTSQFSTDSAMVNQLHSNITWGQRGNFLSIPTDTPARDEKLGWTGDINVFARTAVYNQDSQAFLTKWLRDLRTEQQWNPGNPNLHGAYPSVAPTVPEAIDGGLGNAGWMDAGIHVPWTLWQAYGDTAIIDEHYWSMALYADYLERTDDGFIRHGGMYNDWLNLDAAPGTPAELVGTAFYAKSIRELSQMATATGRTADATRYQQLYESIKAAYIAKFVRADGRVEGDTQTGYILSITNDLVPADRSAALHGRFVDAIQRAGTSLTVGFLGVDGLLPALTKIGRADLAYELLLKTTKPSWGFEVAMGATTIWERWDSMDENGEVGPVGMNSFNHYAYGAVGEWMYRTLAGVSAETPGYRKALIAPVLGTGIGAADLRHGTPYGEIRSHWTRLASGGVRLDVRVPGNTTATVRIPASAPALVTEGGGPLSSADQVRDVVDSGDTVTVTVGSGSYSFVASPVPVAVESGTAQPASGEPGTSTSISALVRNTSSAAISGRLKVDVPDGWATPAPSQEVTIAAGGETRIAVPVVIPLAGNATAMSFRAGFTDARGELAFTNVPFTITQSLTPPNAVDYIDLGVASSEAAHELTPGPNSGTGIEAGRTRRYSGIAVPNSWFEYTLTSRPNQPYLLRFVETYDGPQTKSYDIRVNNTLVHRRTHTRTTPGLETFQLHITTPALQTPTLRLRIQHNPTATGHDPSLADTWLLPTP</sequence>